<evidence type="ECO:0000313" key="3">
    <source>
        <dbReference type="Proteomes" id="UP000243459"/>
    </source>
</evidence>
<feature type="region of interest" description="Disordered" evidence="1">
    <location>
        <begin position="1"/>
        <end position="20"/>
    </location>
</feature>
<dbReference type="Gramene" id="ONK58696">
    <property type="protein sequence ID" value="ONK58696"/>
    <property type="gene ID" value="A4U43_C09F15730"/>
</dbReference>
<organism evidence="2 3">
    <name type="scientific">Asparagus officinalis</name>
    <name type="common">Garden asparagus</name>
    <dbReference type="NCBI Taxonomy" id="4686"/>
    <lineage>
        <taxon>Eukaryota</taxon>
        <taxon>Viridiplantae</taxon>
        <taxon>Streptophyta</taxon>
        <taxon>Embryophyta</taxon>
        <taxon>Tracheophyta</taxon>
        <taxon>Spermatophyta</taxon>
        <taxon>Magnoliopsida</taxon>
        <taxon>Liliopsida</taxon>
        <taxon>Asparagales</taxon>
        <taxon>Asparagaceae</taxon>
        <taxon>Asparagoideae</taxon>
        <taxon>Asparagus</taxon>
    </lineage>
</organism>
<gene>
    <name evidence="2" type="ORF">A4U43_C09F15730</name>
</gene>
<dbReference type="AlphaFoldDB" id="A0A5P1ECP6"/>
<dbReference type="Proteomes" id="UP000243459">
    <property type="component" value="Chromosome 9"/>
</dbReference>
<evidence type="ECO:0000256" key="1">
    <source>
        <dbReference type="SAM" id="MobiDB-lite"/>
    </source>
</evidence>
<reference evidence="3" key="1">
    <citation type="journal article" date="2017" name="Nat. Commun.">
        <title>The asparagus genome sheds light on the origin and evolution of a young Y chromosome.</title>
        <authorList>
            <person name="Harkess A."/>
            <person name="Zhou J."/>
            <person name="Xu C."/>
            <person name="Bowers J.E."/>
            <person name="Van der Hulst R."/>
            <person name="Ayyampalayam S."/>
            <person name="Mercati F."/>
            <person name="Riccardi P."/>
            <person name="McKain M.R."/>
            <person name="Kakrana A."/>
            <person name="Tang H."/>
            <person name="Ray J."/>
            <person name="Groenendijk J."/>
            <person name="Arikit S."/>
            <person name="Mathioni S.M."/>
            <person name="Nakano M."/>
            <person name="Shan H."/>
            <person name="Telgmann-Rauber A."/>
            <person name="Kanno A."/>
            <person name="Yue Z."/>
            <person name="Chen H."/>
            <person name="Li W."/>
            <person name="Chen Y."/>
            <person name="Xu X."/>
            <person name="Zhang Y."/>
            <person name="Luo S."/>
            <person name="Chen H."/>
            <person name="Gao J."/>
            <person name="Mao Z."/>
            <person name="Pires J.C."/>
            <person name="Luo M."/>
            <person name="Kudrna D."/>
            <person name="Wing R.A."/>
            <person name="Meyers B.C."/>
            <person name="Yi K."/>
            <person name="Kong H."/>
            <person name="Lavrijsen P."/>
            <person name="Sunseri F."/>
            <person name="Falavigna A."/>
            <person name="Ye Y."/>
            <person name="Leebens-Mack J.H."/>
            <person name="Chen G."/>
        </authorList>
    </citation>
    <scope>NUCLEOTIDE SEQUENCE [LARGE SCALE GENOMIC DNA]</scope>
    <source>
        <strain evidence="3">cv. DH0086</strain>
    </source>
</reference>
<evidence type="ECO:0000313" key="2">
    <source>
        <dbReference type="EMBL" id="ONK58696.1"/>
    </source>
</evidence>
<keyword evidence="3" id="KW-1185">Reference proteome</keyword>
<name>A0A5P1ECP6_ASPOF</name>
<proteinExistence type="predicted"/>
<protein>
    <submittedName>
        <fullName evidence="2">Uncharacterized protein</fullName>
    </submittedName>
</protein>
<sequence length="97" mass="10667">MEWRAHIDSPPGPKTADESMRDYPVTNVAGRRGTAYAKAIAKFRRSAGRVRMEGGRCMMWFSEGDGVGYMSEVRQLWLPSAAVGETTLTLSSTISLP</sequence>
<dbReference type="EMBL" id="CM007389">
    <property type="protein sequence ID" value="ONK58696.1"/>
    <property type="molecule type" value="Genomic_DNA"/>
</dbReference>
<accession>A0A5P1ECP6</accession>